<comment type="similarity">
    <text evidence="3">Belongs to the NSE2 family.</text>
</comment>
<dbReference type="OrthoDB" id="26899at2759"/>
<dbReference type="AlphaFoldDB" id="A0A401GT94"/>
<dbReference type="InterPro" id="IPR026846">
    <property type="entry name" value="Nse2(Mms21)"/>
</dbReference>
<feature type="region of interest" description="Disordered" evidence="12">
    <location>
        <begin position="317"/>
        <end position="341"/>
    </location>
</feature>
<evidence type="ECO:0000256" key="9">
    <source>
        <dbReference type="ARBA" id="ARBA00023242"/>
    </source>
</evidence>
<dbReference type="Gene3D" id="3.30.40.10">
    <property type="entry name" value="Zinc/RING finger domain, C3HC4 (zinc finger)"/>
    <property type="match status" value="1"/>
</dbReference>
<feature type="compositionally biased region" description="Acidic residues" evidence="12">
    <location>
        <begin position="33"/>
        <end position="43"/>
    </location>
</feature>
<evidence type="ECO:0000256" key="6">
    <source>
        <dbReference type="ARBA" id="ARBA00022771"/>
    </source>
</evidence>
<feature type="domain" description="SP-RING-type" evidence="13">
    <location>
        <begin position="242"/>
        <end position="325"/>
    </location>
</feature>
<dbReference type="Pfam" id="PF11789">
    <property type="entry name" value="zf-Nse"/>
    <property type="match status" value="1"/>
</dbReference>
<keyword evidence="5" id="KW-0479">Metal-binding</keyword>
<feature type="region of interest" description="Disordered" evidence="12">
    <location>
        <begin position="1"/>
        <end position="86"/>
    </location>
</feature>
<protein>
    <recommendedName>
        <fullName evidence="13">SP-RING-type domain-containing protein</fullName>
    </recommendedName>
</protein>
<dbReference type="PROSITE" id="PS51044">
    <property type="entry name" value="ZF_SP_RING"/>
    <property type="match status" value="1"/>
</dbReference>
<feature type="coiled-coil region" evidence="11">
    <location>
        <begin position="165"/>
        <end position="199"/>
    </location>
</feature>
<dbReference type="InParanoid" id="A0A401GT94"/>
<dbReference type="EMBL" id="BFAD01000007">
    <property type="protein sequence ID" value="GBE84954.1"/>
    <property type="molecule type" value="Genomic_DNA"/>
</dbReference>
<dbReference type="PANTHER" id="PTHR21330">
    <property type="entry name" value="E3 SUMO-PROTEIN LIGASE NSE2"/>
    <property type="match status" value="1"/>
</dbReference>
<dbReference type="GO" id="GO:0016925">
    <property type="term" value="P:protein sumoylation"/>
    <property type="evidence" value="ECO:0007669"/>
    <property type="project" value="UniProtKB-UniPathway"/>
</dbReference>
<comment type="caution">
    <text evidence="14">The sequence shown here is derived from an EMBL/GenBank/DDBJ whole genome shotgun (WGS) entry which is preliminary data.</text>
</comment>
<feature type="compositionally biased region" description="Acidic residues" evidence="12">
    <location>
        <begin position="332"/>
        <end position="341"/>
    </location>
</feature>
<reference evidence="14 15" key="1">
    <citation type="journal article" date="2018" name="Sci. Rep.">
        <title>Genome sequence of the cauliflower mushroom Sparassis crispa (Hanabiratake) and its association with beneficial usage.</title>
        <authorList>
            <person name="Kiyama R."/>
            <person name="Furutani Y."/>
            <person name="Kawaguchi K."/>
            <person name="Nakanishi T."/>
        </authorList>
    </citation>
    <scope>NUCLEOTIDE SEQUENCE [LARGE SCALE GENOMIC DNA]</scope>
</reference>
<comment type="pathway">
    <text evidence="2">Protein modification; protein sumoylation.</text>
</comment>
<keyword evidence="11" id="KW-0175">Coiled coil</keyword>
<dbReference type="GO" id="GO:0000724">
    <property type="term" value="P:double-strand break repair via homologous recombination"/>
    <property type="evidence" value="ECO:0007669"/>
    <property type="project" value="InterPro"/>
</dbReference>
<keyword evidence="4" id="KW-0808">Transferase</keyword>
<dbReference type="GO" id="GO:0008270">
    <property type="term" value="F:zinc ion binding"/>
    <property type="evidence" value="ECO:0007669"/>
    <property type="project" value="UniProtKB-KW"/>
</dbReference>
<dbReference type="PANTHER" id="PTHR21330:SF1">
    <property type="entry name" value="E3 SUMO-PROTEIN LIGASE NSE2"/>
    <property type="match status" value="1"/>
</dbReference>
<sequence length="341" mass="38587">MPVAGSSRRTNNARRRDLSDGIEEEDSRRPEREDVDDGEDSDDDQPRRRAKAVKKEKKPNIHVEDDKEEDDGEEQFEDPLKNFSDQPLGKAQAVKLVGMASDWSMTRQAVRGGTINLITDVASSVAEFGEGEKSQKVLSDLDTTMRELIDADSELTAQEIVLNEINQKVNLKEDITDVVERYEREMKNKLNAYKNKTTRQKYAKNDDYVKFKSSIYEVQNPDTAMPPLTDMIPREDGDDSDDDDDVQVGGITQDYRCPLTLTILVNPLTSMVCHHSFSADAIQEFLGPSHTTTKKCPASGCNKYICLNDLKDDKELAKKAKDAARRERMREDDSDEEDVVE</sequence>
<evidence type="ECO:0000256" key="4">
    <source>
        <dbReference type="ARBA" id="ARBA00022679"/>
    </source>
</evidence>
<feature type="compositionally biased region" description="Acidic residues" evidence="12">
    <location>
        <begin position="66"/>
        <end position="77"/>
    </location>
</feature>
<keyword evidence="7" id="KW-0833">Ubl conjugation pathway</keyword>
<dbReference type="InterPro" id="IPR004181">
    <property type="entry name" value="Znf_MIZ"/>
</dbReference>
<evidence type="ECO:0000256" key="11">
    <source>
        <dbReference type="SAM" id="Coils"/>
    </source>
</evidence>
<feature type="compositionally biased region" description="Basic residues" evidence="12">
    <location>
        <begin position="48"/>
        <end position="57"/>
    </location>
</feature>
<gene>
    <name evidence="14" type="ORF">SCP_0701360</name>
</gene>
<evidence type="ECO:0000256" key="7">
    <source>
        <dbReference type="ARBA" id="ARBA00022786"/>
    </source>
</evidence>
<keyword evidence="9" id="KW-0539">Nucleus</keyword>
<dbReference type="STRING" id="139825.A0A401GT94"/>
<evidence type="ECO:0000256" key="2">
    <source>
        <dbReference type="ARBA" id="ARBA00004718"/>
    </source>
</evidence>
<dbReference type="GO" id="GO:0030915">
    <property type="term" value="C:Smc5-Smc6 complex"/>
    <property type="evidence" value="ECO:0007669"/>
    <property type="project" value="InterPro"/>
</dbReference>
<dbReference type="SUPFAM" id="SSF57850">
    <property type="entry name" value="RING/U-box"/>
    <property type="match status" value="1"/>
</dbReference>
<evidence type="ECO:0000256" key="1">
    <source>
        <dbReference type="ARBA" id="ARBA00004123"/>
    </source>
</evidence>
<dbReference type="UniPathway" id="UPA00886"/>
<dbReference type="Proteomes" id="UP000287166">
    <property type="component" value="Unassembled WGS sequence"/>
</dbReference>
<dbReference type="CDD" id="cd16651">
    <property type="entry name" value="SPL-RING_NSE2"/>
    <property type="match status" value="1"/>
</dbReference>
<keyword evidence="6 10" id="KW-0863">Zinc-finger</keyword>
<evidence type="ECO:0000256" key="10">
    <source>
        <dbReference type="PROSITE-ProRule" id="PRU00452"/>
    </source>
</evidence>
<dbReference type="GO" id="GO:0005634">
    <property type="term" value="C:nucleus"/>
    <property type="evidence" value="ECO:0007669"/>
    <property type="project" value="UniProtKB-SubCell"/>
</dbReference>
<dbReference type="InterPro" id="IPR013083">
    <property type="entry name" value="Znf_RING/FYVE/PHD"/>
</dbReference>
<evidence type="ECO:0000256" key="3">
    <source>
        <dbReference type="ARBA" id="ARBA00008212"/>
    </source>
</evidence>
<proteinExistence type="inferred from homology"/>
<dbReference type="FunCoup" id="A0A401GT94">
    <property type="interactions" value="145"/>
</dbReference>
<feature type="compositionally biased region" description="Basic and acidic residues" evidence="12">
    <location>
        <begin position="317"/>
        <end position="331"/>
    </location>
</feature>
<accession>A0A401GT94</accession>
<dbReference type="GO" id="GO:0061665">
    <property type="term" value="F:SUMO ligase activity"/>
    <property type="evidence" value="ECO:0007669"/>
    <property type="project" value="TreeGrafter"/>
</dbReference>
<dbReference type="GeneID" id="38781871"/>
<keyword evidence="8" id="KW-0862">Zinc</keyword>
<evidence type="ECO:0000313" key="14">
    <source>
        <dbReference type="EMBL" id="GBE84954.1"/>
    </source>
</evidence>
<evidence type="ECO:0000256" key="12">
    <source>
        <dbReference type="SAM" id="MobiDB-lite"/>
    </source>
</evidence>
<evidence type="ECO:0000256" key="5">
    <source>
        <dbReference type="ARBA" id="ARBA00022723"/>
    </source>
</evidence>
<comment type="subcellular location">
    <subcellularLocation>
        <location evidence="1">Nucleus</location>
    </subcellularLocation>
</comment>
<organism evidence="14 15">
    <name type="scientific">Sparassis crispa</name>
    <dbReference type="NCBI Taxonomy" id="139825"/>
    <lineage>
        <taxon>Eukaryota</taxon>
        <taxon>Fungi</taxon>
        <taxon>Dikarya</taxon>
        <taxon>Basidiomycota</taxon>
        <taxon>Agaricomycotina</taxon>
        <taxon>Agaricomycetes</taxon>
        <taxon>Polyporales</taxon>
        <taxon>Sparassidaceae</taxon>
        <taxon>Sparassis</taxon>
    </lineage>
</organism>
<evidence type="ECO:0000313" key="15">
    <source>
        <dbReference type="Proteomes" id="UP000287166"/>
    </source>
</evidence>
<dbReference type="RefSeq" id="XP_027615867.1">
    <property type="nucleotide sequence ID" value="XM_027760066.1"/>
</dbReference>
<evidence type="ECO:0000256" key="8">
    <source>
        <dbReference type="ARBA" id="ARBA00022833"/>
    </source>
</evidence>
<evidence type="ECO:0000259" key="13">
    <source>
        <dbReference type="PROSITE" id="PS51044"/>
    </source>
</evidence>
<name>A0A401GT94_9APHY</name>
<keyword evidence="15" id="KW-1185">Reference proteome</keyword>